<dbReference type="CDD" id="cd09608">
    <property type="entry name" value="M3B_PepF"/>
    <property type="match status" value="1"/>
</dbReference>
<comment type="caution">
    <text evidence="9">The sequence shown here is derived from an EMBL/GenBank/DDBJ whole genome shotgun (WGS) entry which is preliminary data.</text>
</comment>
<evidence type="ECO:0000259" key="7">
    <source>
        <dbReference type="Pfam" id="PF01432"/>
    </source>
</evidence>
<keyword evidence="2 6" id="KW-0479">Metal-binding</keyword>
<dbReference type="Gene3D" id="1.10.1370.20">
    <property type="entry name" value="Oligoendopeptidase f, C-terminal domain"/>
    <property type="match status" value="1"/>
</dbReference>
<protein>
    <recommendedName>
        <fullName evidence="6">Oligopeptidase F</fullName>
        <ecNumber evidence="6">3.4.24.-</ecNumber>
    </recommendedName>
</protein>
<gene>
    <name evidence="9" type="primary">pepF</name>
    <name evidence="9" type="ORF">DQX05_25440</name>
</gene>
<dbReference type="GO" id="GO:0046872">
    <property type="term" value="F:metal ion binding"/>
    <property type="evidence" value="ECO:0007669"/>
    <property type="project" value="UniProtKB-UniRule"/>
</dbReference>
<dbReference type="InterPro" id="IPR045090">
    <property type="entry name" value="Pept_M3A_M3B"/>
</dbReference>
<dbReference type="AlphaFoldDB" id="A0A3A3GAE5"/>
<proteinExistence type="inferred from homology"/>
<comment type="similarity">
    <text evidence="6">Belongs to the peptidase M3B family.</text>
</comment>
<organism evidence="9 10">
    <name type="scientific">Paenibacillus thiaminolyticus</name>
    <name type="common">Bacillus thiaminolyticus</name>
    <dbReference type="NCBI Taxonomy" id="49283"/>
    <lineage>
        <taxon>Bacteria</taxon>
        <taxon>Bacillati</taxon>
        <taxon>Bacillota</taxon>
        <taxon>Bacilli</taxon>
        <taxon>Bacillales</taxon>
        <taxon>Paenibacillaceae</taxon>
        <taxon>Paenibacillus</taxon>
    </lineage>
</organism>
<evidence type="ECO:0000256" key="2">
    <source>
        <dbReference type="ARBA" id="ARBA00022723"/>
    </source>
</evidence>
<dbReference type="GO" id="GO:0004222">
    <property type="term" value="F:metalloendopeptidase activity"/>
    <property type="evidence" value="ECO:0007669"/>
    <property type="project" value="UniProtKB-UniRule"/>
</dbReference>
<dbReference type="PANTHER" id="PTHR11804">
    <property type="entry name" value="PROTEASE M3 THIMET OLIGOPEPTIDASE-RELATED"/>
    <property type="match status" value="1"/>
</dbReference>
<dbReference type="Gene3D" id="1.20.140.70">
    <property type="entry name" value="Oligopeptidase f, N-terminal domain"/>
    <property type="match status" value="1"/>
</dbReference>
<dbReference type="NCBIfam" id="TIGR00181">
    <property type="entry name" value="pepF"/>
    <property type="match status" value="1"/>
</dbReference>
<keyword evidence="4 6" id="KW-0862">Zinc</keyword>
<dbReference type="InterPro" id="IPR004438">
    <property type="entry name" value="Peptidase_M3B"/>
</dbReference>
<dbReference type="SUPFAM" id="SSF55486">
    <property type="entry name" value="Metalloproteases ('zincins'), catalytic domain"/>
    <property type="match status" value="1"/>
</dbReference>
<evidence type="ECO:0000256" key="4">
    <source>
        <dbReference type="ARBA" id="ARBA00022833"/>
    </source>
</evidence>
<dbReference type="InterPro" id="IPR013647">
    <property type="entry name" value="OligopepF_N_dom"/>
</dbReference>
<reference evidence="9 10" key="1">
    <citation type="submission" date="2018-09" db="EMBL/GenBank/DDBJ databases">
        <title>Paenibacillus SK2017-BO5.</title>
        <authorList>
            <person name="Piskunova J.V."/>
            <person name="Dubiley S.A."/>
            <person name="Severinov K.V."/>
        </authorList>
    </citation>
    <scope>NUCLEOTIDE SEQUENCE [LARGE SCALE GENOMIC DNA]</scope>
    <source>
        <strain evidence="9 10">BO5</strain>
    </source>
</reference>
<evidence type="ECO:0000313" key="9">
    <source>
        <dbReference type="EMBL" id="RJG20363.1"/>
    </source>
</evidence>
<feature type="domain" description="Peptidase M3A/M3B catalytic" evidence="7">
    <location>
        <begin position="256"/>
        <end position="636"/>
    </location>
</feature>
<dbReference type="InterPro" id="IPR042088">
    <property type="entry name" value="OligoPept_F_C"/>
</dbReference>
<sequence>MNRQRILIMLIVISVLGSTLVPASAISHQETVARTAANPSKPSKTQQPLKRRIHMQQLMKRSEVPQEHRWKLQDLFGSRAEWDKEYELVLQLVEKMKQYHGKLNQATALKACFELEDDISLHTERLYVYANMSHHEDTADPVYQALSEKAKQLSVKVSEALSFITPEVLSLSDEELDRLIADPSLSAYRFTLVEMKRQKAHVLSKGEEALLAQVGNMSKAPETIYSMLNNADMKFPKIKNEKGEEVELTHGRYVQFLESRNSDVRRAAFEGVYSTYRKQRNTIAATLSANVTKNLFYARARKYPSALEMYLFGDNIPKEVYTNLINTIHKHLPLMHRYMKLRKQLLQVDELHMYDLFAPVVEEFDMDITFDEAKKIVKESLKPLGENYLSTLQEGFDNGWIDVYENEGKRTGAYSWGAYGTHPYVLLNHKDNLNSMFTLTHEMGHALHSYYSDNNLPYRDAQYTIFLAEVASTLNEALLMDYMLKKTNDKKEKMYLLAYYIDQFRTTVFRQTMFAEFELLIHEHAEKGEALTPQLLCEIYYDLNKKYYGDDMVVDQDIEMEWARIPHFYTSFYVYKYATGFSAAQSFAKQILDEGQPAVDRYLGFLKSGGSDYSINILQKAGVDMSASTPIVEGMSLLESLIEEMEKIAAEK</sequence>
<evidence type="ECO:0000313" key="10">
    <source>
        <dbReference type="Proteomes" id="UP000266177"/>
    </source>
</evidence>
<keyword evidence="5 6" id="KW-0482">Metalloprotease</keyword>
<dbReference type="EMBL" id="QYZD01000037">
    <property type="protein sequence ID" value="RJG20363.1"/>
    <property type="molecule type" value="Genomic_DNA"/>
</dbReference>
<dbReference type="InterPro" id="IPR001567">
    <property type="entry name" value="Pept_M3A_M3B_dom"/>
</dbReference>
<dbReference type="PANTHER" id="PTHR11804:SF84">
    <property type="entry name" value="SACCHAROLYSIN"/>
    <property type="match status" value="1"/>
</dbReference>
<keyword evidence="3 6" id="KW-0378">Hydrolase</keyword>
<evidence type="ECO:0000256" key="5">
    <source>
        <dbReference type="ARBA" id="ARBA00023049"/>
    </source>
</evidence>
<evidence type="ECO:0000259" key="8">
    <source>
        <dbReference type="Pfam" id="PF08439"/>
    </source>
</evidence>
<accession>A0A3A3GAE5</accession>
<comment type="function">
    <text evidence="6">Has oligopeptidase activity and degrades a variety of small bioactive peptides.</text>
</comment>
<dbReference type="GO" id="GO:0006508">
    <property type="term" value="P:proteolysis"/>
    <property type="evidence" value="ECO:0007669"/>
    <property type="project" value="UniProtKB-KW"/>
</dbReference>
<dbReference type="OrthoDB" id="9766487at2"/>
<keyword evidence="1 6" id="KW-0645">Protease</keyword>
<feature type="domain" description="Oligopeptidase F N-terminal" evidence="8">
    <location>
        <begin position="167"/>
        <end position="235"/>
    </location>
</feature>
<evidence type="ECO:0000256" key="6">
    <source>
        <dbReference type="RuleBase" id="RU368091"/>
    </source>
</evidence>
<comment type="cofactor">
    <cofactor evidence="6">
        <name>Zn(2+)</name>
        <dbReference type="ChEBI" id="CHEBI:29105"/>
    </cofactor>
    <text evidence="6">Binds 1 zinc ion.</text>
</comment>
<dbReference type="Pfam" id="PF08439">
    <property type="entry name" value="Peptidase_M3_N"/>
    <property type="match status" value="1"/>
</dbReference>
<dbReference type="Pfam" id="PF01432">
    <property type="entry name" value="Peptidase_M3"/>
    <property type="match status" value="1"/>
</dbReference>
<evidence type="ECO:0000256" key="1">
    <source>
        <dbReference type="ARBA" id="ARBA00022670"/>
    </source>
</evidence>
<dbReference type="GO" id="GO:0006518">
    <property type="term" value="P:peptide metabolic process"/>
    <property type="evidence" value="ECO:0007669"/>
    <property type="project" value="TreeGrafter"/>
</dbReference>
<dbReference type="Proteomes" id="UP000266177">
    <property type="component" value="Unassembled WGS sequence"/>
</dbReference>
<name>A0A3A3GAE5_PANTH</name>
<evidence type="ECO:0000256" key="3">
    <source>
        <dbReference type="ARBA" id="ARBA00022801"/>
    </source>
</evidence>
<dbReference type="EC" id="3.4.24.-" evidence="6"/>
<dbReference type="Gene3D" id="1.10.287.830">
    <property type="entry name" value="putative peptidase helix hairpin domain like"/>
    <property type="match status" value="1"/>
</dbReference>